<dbReference type="InterPro" id="IPR052128">
    <property type="entry name" value="Oxidoreductase_NAD-binding"/>
</dbReference>
<reference evidence="6 7" key="1">
    <citation type="submission" date="2024-07" db="EMBL/GenBank/DDBJ databases">
        <title>Draft sequence of the Neodothiora populina.</title>
        <authorList>
            <person name="Drown D.D."/>
            <person name="Schuette U.S."/>
            <person name="Buechlein A.B."/>
            <person name="Rusch D.R."/>
            <person name="Winton L.W."/>
            <person name="Adams G.A."/>
        </authorList>
    </citation>
    <scope>NUCLEOTIDE SEQUENCE [LARGE SCALE GENOMIC DNA]</scope>
    <source>
        <strain evidence="6 7">CPC 39397</strain>
    </source>
</reference>
<evidence type="ECO:0000256" key="4">
    <source>
        <dbReference type="SAM" id="MobiDB-lite"/>
    </source>
</evidence>
<feature type="compositionally biased region" description="Basic and acidic residues" evidence="4">
    <location>
        <begin position="8"/>
        <end position="24"/>
    </location>
</feature>
<keyword evidence="1" id="KW-0560">Oxidoreductase</keyword>
<name>A0ABR3PPR4_9PEZI</name>
<dbReference type="SUPFAM" id="SSF63380">
    <property type="entry name" value="Riboflavin synthase domain-like"/>
    <property type="match status" value="1"/>
</dbReference>
<dbReference type="PROSITE" id="PS51384">
    <property type="entry name" value="FAD_FR"/>
    <property type="match status" value="1"/>
</dbReference>
<dbReference type="CDD" id="cd00322">
    <property type="entry name" value="FNR_like"/>
    <property type="match status" value="1"/>
</dbReference>
<comment type="caution">
    <text evidence="6">The sequence shown here is derived from an EMBL/GenBank/DDBJ whole genome shotgun (WGS) entry which is preliminary data.</text>
</comment>
<gene>
    <name evidence="6" type="ORF">AAFC00_001368</name>
</gene>
<dbReference type="InterPro" id="IPR017927">
    <property type="entry name" value="FAD-bd_FR_type"/>
</dbReference>
<keyword evidence="2" id="KW-0520">NAD</keyword>
<evidence type="ECO:0000313" key="7">
    <source>
        <dbReference type="Proteomes" id="UP001562354"/>
    </source>
</evidence>
<dbReference type="PANTHER" id="PTHR46505">
    <property type="entry name" value="OXIDOREDUCTASE NAD-BINDING DOMAIN-CONTAINING PROTEIN 1"/>
    <property type="match status" value="1"/>
</dbReference>
<dbReference type="Pfam" id="PF00175">
    <property type="entry name" value="NAD_binding_1"/>
    <property type="match status" value="1"/>
</dbReference>
<dbReference type="InterPro" id="IPR001433">
    <property type="entry name" value="OxRdtase_FAD/NAD-bd"/>
</dbReference>
<evidence type="ECO:0000256" key="1">
    <source>
        <dbReference type="ARBA" id="ARBA00023002"/>
    </source>
</evidence>
<evidence type="ECO:0000256" key="2">
    <source>
        <dbReference type="ARBA" id="ARBA00023027"/>
    </source>
</evidence>
<dbReference type="Gene3D" id="3.40.50.80">
    <property type="entry name" value="Nucleotide-binding domain of ferredoxin-NADP reductase (FNR) module"/>
    <property type="match status" value="1"/>
</dbReference>
<dbReference type="SUPFAM" id="SSF52343">
    <property type="entry name" value="Ferredoxin reductase-like, C-terminal NADP-linked domain"/>
    <property type="match status" value="1"/>
</dbReference>
<protein>
    <recommendedName>
        <fullName evidence="3">Oxidoreductase NAD-binding domain-containing protein 1</fullName>
    </recommendedName>
</protein>
<dbReference type="EMBL" id="JBFMKM010000003">
    <property type="protein sequence ID" value="KAL1311169.1"/>
    <property type="molecule type" value="Genomic_DNA"/>
</dbReference>
<dbReference type="RefSeq" id="XP_069204018.1">
    <property type="nucleotide sequence ID" value="XM_069340552.1"/>
</dbReference>
<dbReference type="InterPro" id="IPR017938">
    <property type="entry name" value="Riboflavin_synthase-like_b-brl"/>
</dbReference>
<keyword evidence="7" id="KW-1185">Reference proteome</keyword>
<feature type="domain" description="FAD-binding FR-type" evidence="5">
    <location>
        <begin position="21"/>
        <end position="130"/>
    </location>
</feature>
<sequence length="290" mass="32459">MATIKASLSHEERTSQEPRENRLEDVTLSRIESVNQTIRLLRLSSTDPKHAFRFLPGQWLDVFIPGLSKAGGFTVTSTPREGQPTSERPAYFELAIQKSENPPAKWLWRPEDDILHKQLVVRVGGSFTWPPLDVDYTGIESVLLVAGGVGINPLVSIFSHLLQQSHPPRTLEFIYSTKIEGGRIDGSHILFLKRVMGLLKEASNYKTNLELFLTGASKDEISKATGLPSDVHLGRITPSDLDNALGHDIQRRTKTLAYVCGPPRMTDEIVSYLASREGMTGERVLCEKWW</sequence>
<evidence type="ECO:0000313" key="6">
    <source>
        <dbReference type="EMBL" id="KAL1311169.1"/>
    </source>
</evidence>
<dbReference type="PANTHER" id="PTHR46505:SF1">
    <property type="entry name" value="OXIDOREDUCTASE NAD-BINDING DOMAIN-CONTAINING PROTEIN 1"/>
    <property type="match status" value="1"/>
</dbReference>
<organism evidence="6 7">
    <name type="scientific">Neodothiora populina</name>
    <dbReference type="NCBI Taxonomy" id="2781224"/>
    <lineage>
        <taxon>Eukaryota</taxon>
        <taxon>Fungi</taxon>
        <taxon>Dikarya</taxon>
        <taxon>Ascomycota</taxon>
        <taxon>Pezizomycotina</taxon>
        <taxon>Dothideomycetes</taxon>
        <taxon>Dothideomycetidae</taxon>
        <taxon>Dothideales</taxon>
        <taxon>Dothioraceae</taxon>
        <taxon>Neodothiora</taxon>
    </lineage>
</organism>
<dbReference type="InterPro" id="IPR039261">
    <property type="entry name" value="FNR_nucleotide-bd"/>
</dbReference>
<dbReference type="GeneID" id="95975071"/>
<proteinExistence type="predicted"/>
<evidence type="ECO:0000259" key="5">
    <source>
        <dbReference type="PROSITE" id="PS51384"/>
    </source>
</evidence>
<feature type="region of interest" description="Disordered" evidence="4">
    <location>
        <begin position="1"/>
        <end position="24"/>
    </location>
</feature>
<accession>A0ABR3PPR4</accession>
<evidence type="ECO:0000256" key="3">
    <source>
        <dbReference type="ARBA" id="ARBA00040516"/>
    </source>
</evidence>
<dbReference type="Gene3D" id="2.40.30.10">
    <property type="entry name" value="Translation factors"/>
    <property type="match status" value="1"/>
</dbReference>
<dbReference type="Proteomes" id="UP001562354">
    <property type="component" value="Unassembled WGS sequence"/>
</dbReference>